<sequence>MKQHEWIISQDRKLSAMVQAHNFTVTQTPTLS</sequence>
<keyword evidence="2" id="KW-1185">Reference proteome</keyword>
<gene>
    <name evidence="1" type="ORF">SPACI_011600</name>
</gene>
<name>A0ABZ3IYS8_SPOA4</name>
<dbReference type="EMBL" id="CP155571">
    <property type="protein sequence ID" value="XFO71145.1"/>
    <property type="molecule type" value="Genomic_DNA"/>
</dbReference>
<evidence type="ECO:0000313" key="1">
    <source>
        <dbReference type="EMBL" id="XFO71145.1"/>
    </source>
</evidence>
<protein>
    <submittedName>
        <fullName evidence="1">Uncharacterized protein</fullName>
    </submittedName>
</protein>
<reference evidence="1" key="1">
    <citation type="submission" date="2024-05" db="EMBL/GenBank/DDBJ databases">
        <title>Isolation and characterization of Sporomusa carbonis sp. nov., a carboxydotrophic hydrogenogen in the genus of Sporomusa isolated from a charcoal burning pile.</title>
        <authorList>
            <person name="Boeer T."/>
            <person name="Rosenbaum F."/>
            <person name="Eysell L."/>
            <person name="Mueller V."/>
            <person name="Daniel R."/>
            <person name="Poehlein A."/>
        </authorList>
    </citation>
    <scope>NUCLEOTIDE SEQUENCE [LARGE SCALE GENOMIC DNA]</scope>
    <source>
        <strain evidence="1">DSM 3132</strain>
    </source>
</reference>
<organism evidence="1 2">
    <name type="scientific">Sporomusa acidovorans (strain ATCC 49682 / DSM 3132 / Mol)</name>
    <dbReference type="NCBI Taxonomy" id="1123286"/>
    <lineage>
        <taxon>Bacteria</taxon>
        <taxon>Bacillati</taxon>
        <taxon>Bacillota</taxon>
        <taxon>Negativicutes</taxon>
        <taxon>Selenomonadales</taxon>
        <taxon>Sporomusaceae</taxon>
        <taxon>Sporomusa</taxon>
    </lineage>
</organism>
<evidence type="ECO:0000313" key="2">
    <source>
        <dbReference type="Proteomes" id="UP000216052"/>
    </source>
</evidence>
<accession>A0ABZ3IYS8</accession>
<dbReference type="Proteomes" id="UP000216052">
    <property type="component" value="Chromosome"/>
</dbReference>
<proteinExistence type="predicted"/>